<sequence>MYFFLVLNFSNNCKIFVNSDKKRNFSHKFSILSDSSEITLVLILKNHRIFCGFCFVCTIVLCAQNDKVTRFLAGALVVTVLASVSEIGEIEVFCHSERYVRKILDCLSNVKVKIKMHKKGKIKMYKNCPR</sequence>
<dbReference type="STRING" id="1123380.SAMN02745199_0493"/>
<dbReference type="AlphaFoldDB" id="A0A1M5RLJ7"/>
<dbReference type="EMBL" id="FQXN01000002">
    <property type="protein sequence ID" value="SHH27207.1"/>
    <property type="molecule type" value="Genomic_DNA"/>
</dbReference>
<name>A0A1M5RLJ7_9BACT</name>
<evidence type="ECO:0000313" key="1">
    <source>
        <dbReference type="EMBL" id="SHH27207.1"/>
    </source>
</evidence>
<evidence type="ECO:0000313" key="2">
    <source>
        <dbReference type="Proteomes" id="UP000242592"/>
    </source>
</evidence>
<keyword evidence="2" id="KW-1185">Reference proteome</keyword>
<reference evidence="2" key="1">
    <citation type="submission" date="2016-11" db="EMBL/GenBank/DDBJ databases">
        <authorList>
            <person name="Varghese N."/>
            <person name="Submissions S."/>
        </authorList>
    </citation>
    <scope>NUCLEOTIDE SEQUENCE [LARGE SCALE GENOMIC DNA]</scope>
    <source>
        <strain evidence="2">DSM 15807</strain>
    </source>
</reference>
<protein>
    <submittedName>
        <fullName evidence="1">Uncharacterized protein</fullName>
    </submittedName>
</protein>
<proteinExistence type="predicted"/>
<accession>A0A1M5RLJ7</accession>
<organism evidence="1 2">
    <name type="scientific">Thermosipho atlanticus DSM 15807</name>
    <dbReference type="NCBI Taxonomy" id="1123380"/>
    <lineage>
        <taxon>Bacteria</taxon>
        <taxon>Thermotogati</taxon>
        <taxon>Thermotogota</taxon>
        <taxon>Thermotogae</taxon>
        <taxon>Thermotogales</taxon>
        <taxon>Fervidobacteriaceae</taxon>
        <taxon>Thermosipho</taxon>
    </lineage>
</organism>
<dbReference type="Proteomes" id="UP000242592">
    <property type="component" value="Unassembled WGS sequence"/>
</dbReference>
<gene>
    <name evidence="1" type="ORF">SAMN02745199_0493</name>
</gene>